<keyword evidence="5" id="KW-0805">Transcription regulation</keyword>
<dbReference type="InterPro" id="IPR036236">
    <property type="entry name" value="Znf_C2H2_sf"/>
</dbReference>
<evidence type="ECO:0000256" key="2">
    <source>
        <dbReference type="ARBA" id="ARBA00022723"/>
    </source>
</evidence>
<keyword evidence="7" id="KW-0539">Nucleus</keyword>
<gene>
    <name evidence="11" type="primary">LOC105043899</name>
</gene>
<dbReference type="PANTHER" id="PTHR45801:SF110">
    <property type="entry name" value="TRANSCRIPTIONAL REGULATOR SUPERMAN"/>
    <property type="match status" value="1"/>
</dbReference>
<dbReference type="FunCoup" id="A0A6I9R5D8">
    <property type="interactions" value="125"/>
</dbReference>
<organism evidence="10 11">
    <name type="scientific">Elaeis guineensis var. tenera</name>
    <name type="common">Oil palm</name>
    <dbReference type="NCBI Taxonomy" id="51953"/>
    <lineage>
        <taxon>Eukaryota</taxon>
        <taxon>Viridiplantae</taxon>
        <taxon>Streptophyta</taxon>
        <taxon>Embryophyta</taxon>
        <taxon>Tracheophyta</taxon>
        <taxon>Spermatophyta</taxon>
        <taxon>Magnoliopsida</taxon>
        <taxon>Liliopsida</taxon>
        <taxon>Arecaceae</taxon>
        <taxon>Arecoideae</taxon>
        <taxon>Cocoseae</taxon>
        <taxon>Elaeidinae</taxon>
        <taxon>Elaeis</taxon>
    </lineage>
</organism>
<dbReference type="Pfam" id="PF13912">
    <property type="entry name" value="zf-C2H2_6"/>
    <property type="match status" value="1"/>
</dbReference>
<evidence type="ECO:0000256" key="8">
    <source>
        <dbReference type="PROSITE-ProRule" id="PRU00042"/>
    </source>
</evidence>
<dbReference type="SMART" id="SM00355">
    <property type="entry name" value="ZnF_C2H2"/>
    <property type="match status" value="1"/>
</dbReference>
<evidence type="ECO:0000313" key="10">
    <source>
        <dbReference type="Proteomes" id="UP000504607"/>
    </source>
</evidence>
<keyword evidence="2" id="KW-0479">Metal-binding</keyword>
<dbReference type="InParanoid" id="A0A6I9R5D8"/>
<dbReference type="Proteomes" id="UP000504607">
    <property type="component" value="Chromosome 4"/>
</dbReference>
<evidence type="ECO:0000256" key="4">
    <source>
        <dbReference type="ARBA" id="ARBA00022833"/>
    </source>
</evidence>
<dbReference type="PROSITE" id="PS50157">
    <property type="entry name" value="ZINC_FINGER_C2H2_2"/>
    <property type="match status" value="1"/>
</dbReference>
<proteinExistence type="predicted"/>
<dbReference type="PROSITE" id="PS00028">
    <property type="entry name" value="ZINC_FINGER_C2H2_1"/>
    <property type="match status" value="1"/>
</dbReference>
<dbReference type="SUPFAM" id="SSF57667">
    <property type="entry name" value="beta-beta-alpha zinc fingers"/>
    <property type="match status" value="1"/>
</dbReference>
<keyword evidence="10" id="KW-1185">Reference proteome</keyword>
<protein>
    <submittedName>
        <fullName evidence="11">Zinc finger protein KNUCKLES-like</fullName>
    </submittedName>
</protein>
<evidence type="ECO:0000256" key="7">
    <source>
        <dbReference type="ARBA" id="ARBA00023242"/>
    </source>
</evidence>
<reference evidence="11" key="1">
    <citation type="submission" date="2025-08" db="UniProtKB">
        <authorList>
            <consortium name="RefSeq"/>
        </authorList>
    </citation>
    <scope>IDENTIFICATION</scope>
</reference>
<dbReference type="PANTHER" id="PTHR45801">
    <property type="entry name" value="OS07G0101800 PROTEIN"/>
    <property type="match status" value="1"/>
</dbReference>
<dbReference type="OrthoDB" id="1708403at2759"/>
<evidence type="ECO:0000259" key="9">
    <source>
        <dbReference type="PROSITE" id="PS50157"/>
    </source>
</evidence>
<evidence type="ECO:0000256" key="6">
    <source>
        <dbReference type="ARBA" id="ARBA00023163"/>
    </source>
</evidence>
<feature type="domain" description="C2H2-type" evidence="9">
    <location>
        <begin position="61"/>
        <end position="88"/>
    </location>
</feature>
<keyword evidence="3 8" id="KW-0863">Zinc-finger</keyword>
<evidence type="ECO:0000313" key="11">
    <source>
        <dbReference type="RefSeq" id="XP_010919927.1"/>
    </source>
</evidence>
<keyword evidence="4" id="KW-0862">Zinc</keyword>
<name>A0A6I9R5D8_ELAGV</name>
<accession>A0A6I9R5D8</accession>
<evidence type="ECO:0000256" key="5">
    <source>
        <dbReference type="ARBA" id="ARBA00023015"/>
    </source>
</evidence>
<dbReference type="GO" id="GO:0005634">
    <property type="term" value="C:nucleus"/>
    <property type="evidence" value="ECO:0007669"/>
    <property type="project" value="UniProtKB-SubCell"/>
</dbReference>
<dbReference type="GeneID" id="105043899"/>
<dbReference type="KEGG" id="egu:105043899"/>
<dbReference type="Gene3D" id="3.30.160.60">
    <property type="entry name" value="Classic Zinc Finger"/>
    <property type="match status" value="1"/>
</dbReference>
<sequence length="186" mass="20664">MASELSLLSLNQLQKLAQQQQQYFNPRNWPGLRLAEADDDSWKVRAFAESATGMTWPLRSYTCTFCRREFRSAQALGGHMNVHRRDRARLLQSPQGSHPSSPTTPSPPIVFPPPVPEFVSGGRCYCLLYPIPDAATIIFAPTRDSPSTLLYISPYPGNGSGGVDKDEGNNGDDVDKELDLELRLGW</sequence>
<evidence type="ECO:0000256" key="3">
    <source>
        <dbReference type="ARBA" id="ARBA00022771"/>
    </source>
</evidence>
<dbReference type="AlphaFoldDB" id="A0A6I9R5D8"/>
<dbReference type="RefSeq" id="XP_010919927.1">
    <property type="nucleotide sequence ID" value="XM_010921625.1"/>
</dbReference>
<evidence type="ECO:0000256" key="1">
    <source>
        <dbReference type="ARBA" id="ARBA00004123"/>
    </source>
</evidence>
<comment type="subcellular location">
    <subcellularLocation>
        <location evidence="1">Nucleus</location>
    </subcellularLocation>
</comment>
<dbReference type="InterPro" id="IPR052426">
    <property type="entry name" value="Plant_dev_regulator"/>
</dbReference>
<dbReference type="GO" id="GO:0008270">
    <property type="term" value="F:zinc ion binding"/>
    <property type="evidence" value="ECO:0007669"/>
    <property type="project" value="UniProtKB-KW"/>
</dbReference>
<dbReference type="InterPro" id="IPR013087">
    <property type="entry name" value="Znf_C2H2_type"/>
</dbReference>
<keyword evidence="6" id="KW-0804">Transcription</keyword>